<gene>
    <name evidence="2" type="ORF">ACHAW5_010677</name>
</gene>
<dbReference type="Gene3D" id="3.30.70.660">
    <property type="entry name" value="Pseudouridine synthase I, catalytic domain, C-terminal subdomain"/>
    <property type="match status" value="1"/>
</dbReference>
<keyword evidence="3" id="KW-1185">Reference proteome</keyword>
<protein>
    <submittedName>
        <fullName evidence="2">Uncharacterized protein</fullName>
    </submittedName>
</protein>
<comment type="caution">
    <text evidence="2">The sequence shown here is derived from an EMBL/GenBank/DDBJ whole genome shotgun (WGS) entry which is preliminary data.</text>
</comment>
<dbReference type="InterPro" id="IPR020095">
    <property type="entry name" value="PsdUridine_synth_TruA_C"/>
</dbReference>
<feature type="compositionally biased region" description="Basic and acidic residues" evidence="1">
    <location>
        <begin position="72"/>
        <end position="84"/>
    </location>
</feature>
<accession>A0ABD3QTU5</accession>
<dbReference type="Proteomes" id="UP001530315">
    <property type="component" value="Unassembled WGS sequence"/>
</dbReference>
<dbReference type="EMBL" id="JALLAZ020000104">
    <property type="protein sequence ID" value="KAL3803907.1"/>
    <property type="molecule type" value="Genomic_DNA"/>
</dbReference>
<evidence type="ECO:0000313" key="3">
    <source>
        <dbReference type="Proteomes" id="UP001530315"/>
    </source>
</evidence>
<sequence length="131" mass="14933">MAGHPPRSPRSRAGGPIGEEGYYRIDFLLQGALYKMVRNMVGTAMECWLGRLSEGQIVDMLRIDRDDDDDNDHVGRMGRKDNPCKARSSGGTDAGVRLLRRRILNDAREESIRTDFFWIMSILSKMYNQPL</sequence>
<reference evidence="2 3" key="1">
    <citation type="submission" date="2024-10" db="EMBL/GenBank/DDBJ databases">
        <title>Updated reference genomes for cyclostephanoid diatoms.</title>
        <authorList>
            <person name="Roberts W.R."/>
            <person name="Alverson A.J."/>
        </authorList>
    </citation>
    <scope>NUCLEOTIDE SEQUENCE [LARGE SCALE GENOMIC DNA]</scope>
    <source>
        <strain evidence="2 3">AJA276-08</strain>
    </source>
</reference>
<feature type="region of interest" description="Disordered" evidence="1">
    <location>
        <begin position="68"/>
        <end position="92"/>
    </location>
</feature>
<organism evidence="2 3">
    <name type="scientific">Stephanodiscus triporus</name>
    <dbReference type="NCBI Taxonomy" id="2934178"/>
    <lineage>
        <taxon>Eukaryota</taxon>
        <taxon>Sar</taxon>
        <taxon>Stramenopiles</taxon>
        <taxon>Ochrophyta</taxon>
        <taxon>Bacillariophyta</taxon>
        <taxon>Coscinodiscophyceae</taxon>
        <taxon>Thalassiosirophycidae</taxon>
        <taxon>Stephanodiscales</taxon>
        <taxon>Stephanodiscaceae</taxon>
        <taxon>Stephanodiscus</taxon>
    </lineage>
</organism>
<dbReference type="SUPFAM" id="SSF55120">
    <property type="entry name" value="Pseudouridine synthase"/>
    <property type="match status" value="1"/>
</dbReference>
<evidence type="ECO:0000256" key="1">
    <source>
        <dbReference type="SAM" id="MobiDB-lite"/>
    </source>
</evidence>
<proteinExistence type="predicted"/>
<dbReference type="AlphaFoldDB" id="A0ABD3QTU5"/>
<evidence type="ECO:0000313" key="2">
    <source>
        <dbReference type="EMBL" id="KAL3803907.1"/>
    </source>
</evidence>
<dbReference type="InterPro" id="IPR020103">
    <property type="entry name" value="PsdUridine_synth_cat_dom_sf"/>
</dbReference>
<name>A0ABD3QTU5_9STRA</name>